<dbReference type="Gene3D" id="1.10.490.110">
    <property type="entry name" value="Uncharacterized conserved protein DUF2267"/>
    <property type="match status" value="1"/>
</dbReference>
<dbReference type="Pfam" id="PF10025">
    <property type="entry name" value="DUF2267"/>
    <property type="match status" value="1"/>
</dbReference>
<evidence type="ECO:0000313" key="1">
    <source>
        <dbReference type="EMBL" id="MBE9069800.1"/>
    </source>
</evidence>
<name>A0A929F9E1_LEPEC</name>
<gene>
    <name evidence="1" type="ORF">IQ260_24460</name>
</gene>
<dbReference type="AlphaFoldDB" id="A0A929F9E1"/>
<protein>
    <submittedName>
        <fullName evidence="1">DUF2267 domain-containing protein</fullName>
    </submittedName>
</protein>
<accession>A0A929F9E1</accession>
<dbReference type="InterPro" id="IPR018727">
    <property type="entry name" value="DUF2267"/>
</dbReference>
<proteinExistence type="predicted"/>
<dbReference type="InterPro" id="IPR038282">
    <property type="entry name" value="DUF2267_sf"/>
</dbReference>
<dbReference type="Proteomes" id="UP000615026">
    <property type="component" value="Unassembled WGS sequence"/>
</dbReference>
<reference evidence="1" key="1">
    <citation type="submission" date="2020-10" db="EMBL/GenBank/DDBJ databases">
        <authorList>
            <person name="Castelo-Branco R."/>
            <person name="Eusebio N."/>
            <person name="Adriana R."/>
            <person name="Vieira A."/>
            <person name="Brugerolle De Fraissinette N."/>
            <person name="Rezende De Castro R."/>
            <person name="Schneider M.P."/>
            <person name="Vasconcelos V."/>
            <person name="Leao P.N."/>
        </authorList>
    </citation>
    <scope>NUCLEOTIDE SEQUENCE</scope>
    <source>
        <strain evidence="1">LEGE 11479</strain>
    </source>
</reference>
<dbReference type="RefSeq" id="WP_193995685.1">
    <property type="nucleotide sequence ID" value="NZ_JADEXP010000323.1"/>
</dbReference>
<sequence length="262" mass="29391">MTIQIKEDVAYILLQKIKEKNTSEPESLQVAMTDFVGRNTDRTDIAAHIDYLNQKGYVDADFSGDAYGDKGPNPLPDTIELKAVQITNSGRQLLKRMENNPPASLRTGPSTQIATKDMAFLKKVMLRGNLDDVYDARDLTELVFRTMRDLMTTDAAHHVAADLEGKILPSTDKEALAEDISQLWKDTNPLVRFLSELRPPLNFSADTFLFRIEQEGSIPKTSGPKTVVKAVFSATKDELSKERCEEIARFMPGEILELWQNA</sequence>
<evidence type="ECO:0000313" key="2">
    <source>
        <dbReference type="Proteomes" id="UP000615026"/>
    </source>
</evidence>
<organism evidence="1 2">
    <name type="scientific">Leptolyngbya cf. ectocarpi LEGE 11479</name>
    <dbReference type="NCBI Taxonomy" id="1828722"/>
    <lineage>
        <taxon>Bacteria</taxon>
        <taxon>Bacillati</taxon>
        <taxon>Cyanobacteriota</taxon>
        <taxon>Cyanophyceae</taxon>
        <taxon>Leptolyngbyales</taxon>
        <taxon>Leptolyngbyaceae</taxon>
        <taxon>Leptolyngbya group</taxon>
        <taxon>Leptolyngbya</taxon>
    </lineage>
</organism>
<comment type="caution">
    <text evidence="1">The sequence shown here is derived from an EMBL/GenBank/DDBJ whole genome shotgun (WGS) entry which is preliminary data.</text>
</comment>
<dbReference type="EMBL" id="JADEXP010000323">
    <property type="protein sequence ID" value="MBE9069800.1"/>
    <property type="molecule type" value="Genomic_DNA"/>
</dbReference>
<keyword evidence="2" id="KW-1185">Reference proteome</keyword>